<accession>A0A5M9MQI3</accession>
<organism evidence="1 2">
    <name type="scientific">Aspergillus tanneri</name>
    <dbReference type="NCBI Taxonomy" id="1220188"/>
    <lineage>
        <taxon>Eukaryota</taxon>
        <taxon>Fungi</taxon>
        <taxon>Dikarya</taxon>
        <taxon>Ascomycota</taxon>
        <taxon>Pezizomycotina</taxon>
        <taxon>Eurotiomycetes</taxon>
        <taxon>Eurotiomycetidae</taxon>
        <taxon>Eurotiales</taxon>
        <taxon>Aspergillaceae</taxon>
        <taxon>Aspergillus</taxon>
        <taxon>Aspergillus subgen. Circumdati</taxon>
    </lineage>
</organism>
<gene>
    <name evidence="1" type="ORF">ATNIH1004_005273</name>
</gene>
<dbReference type="EMBL" id="QUQM01000003">
    <property type="protein sequence ID" value="KAA8649372.1"/>
    <property type="molecule type" value="Genomic_DNA"/>
</dbReference>
<evidence type="ECO:0000313" key="1">
    <source>
        <dbReference type="EMBL" id="KAA8649372.1"/>
    </source>
</evidence>
<comment type="caution">
    <text evidence="1">The sequence shown here is derived from an EMBL/GenBank/DDBJ whole genome shotgun (WGS) entry which is preliminary data.</text>
</comment>
<sequence length="430" mass="49388">MNTKDTYSCNIITKADNLAPSTRVRDNQRRSRARRKEYVRDLEQRLRKFESLGVEATREVQAAGRKVAAENALLRSLLRRRGVTEKEIQEYLESLTTNPDSLSCSSATAPAFVTSHLPLTQNVNREANDALRETGVGRRLSPSPLNPVANRHVNFPNTQASSADQPVAVDPVTPNTLDVQQPRAHSTPCEAAARIITTMRGHLDVQDVRSELGCQSESNCMRKPSDWWLPNLIQTEVLDDQPRWHMVELQDTLDLPQNPEAINHYARFLVLVYAFDRWAHDMSQAAEPNREKEQVINSLKNVPLDSIGKDTVADLHCVFQRTMSPERQACITYIQPIFLEWVVDRTGPWWRPRQQLKNQQGAPQMSRKAGSRKSFARRRYDVYEASGEIQIRTIYKDDANDAKARWLWWKNYPRKKLCGKEETDHYESEI</sequence>
<dbReference type="CDD" id="cd14688">
    <property type="entry name" value="bZIP_YAP"/>
    <property type="match status" value="1"/>
</dbReference>
<evidence type="ECO:0008006" key="3">
    <source>
        <dbReference type="Google" id="ProtNLM"/>
    </source>
</evidence>
<dbReference type="PANTHER" id="PTHR42070">
    <property type="entry name" value="FILAMENT ASSOCIATED PROTEIN, PUTATIVE (AFU_ORTHOLOGUE AFUA_8G06630)-RELATED"/>
    <property type="match status" value="1"/>
</dbReference>
<dbReference type="OrthoDB" id="4505928at2759"/>
<protein>
    <recommendedName>
        <fullName evidence="3">BZIP domain-containing protein</fullName>
    </recommendedName>
</protein>
<dbReference type="GeneID" id="54327975"/>
<dbReference type="PANTHER" id="PTHR42070:SF1">
    <property type="entry name" value="FILAMENT ASSOCIATED PROTEIN, PUTATIVE (AFU_ORTHOLOGUE AFUA_8G06630)-RELATED"/>
    <property type="match status" value="1"/>
</dbReference>
<evidence type="ECO:0000313" key="2">
    <source>
        <dbReference type="Proteomes" id="UP000324241"/>
    </source>
</evidence>
<dbReference type="RefSeq" id="XP_033428733.1">
    <property type="nucleotide sequence ID" value="XM_033569927.1"/>
</dbReference>
<dbReference type="Proteomes" id="UP000324241">
    <property type="component" value="Unassembled WGS sequence"/>
</dbReference>
<reference evidence="1 2" key="1">
    <citation type="submission" date="2019-08" db="EMBL/GenBank/DDBJ databases">
        <title>The genome sequence of a newly discovered highly antifungal drug resistant Aspergillus species, Aspergillus tanneri NIH 1004.</title>
        <authorList>
            <person name="Mounaud S."/>
            <person name="Singh I."/>
            <person name="Joardar V."/>
            <person name="Pakala S."/>
            <person name="Pakala S."/>
            <person name="Venepally P."/>
            <person name="Chung J.K."/>
            <person name="Losada L."/>
            <person name="Nierman W.C."/>
        </authorList>
    </citation>
    <scope>NUCLEOTIDE SEQUENCE [LARGE SCALE GENOMIC DNA]</scope>
    <source>
        <strain evidence="1 2">NIH1004</strain>
    </source>
</reference>
<name>A0A5M9MQI3_9EURO</name>
<proteinExistence type="predicted"/>
<dbReference type="AlphaFoldDB" id="A0A5M9MQI3"/>